<sequence>MPTSAWPDGARLVRFDVADVKAIHALLQRAYTNGFGSVAPDWLDWWEALRADSEFDAALCFVAKAEGEVIGFCLCWTSSFVKDLVVAAAWQGQGLGATLLTTAMTALRQRGANVVQLKVVTANAGARRLYERMGFVA</sequence>
<dbReference type="InterPro" id="IPR000182">
    <property type="entry name" value="GNAT_dom"/>
</dbReference>
<protein>
    <recommendedName>
        <fullName evidence="3">N-acetyltransferase domain-containing protein</fullName>
    </recommendedName>
</protein>
<dbReference type="SUPFAM" id="SSF55729">
    <property type="entry name" value="Acyl-CoA N-acyltransferases (Nat)"/>
    <property type="match status" value="1"/>
</dbReference>
<proteinExistence type="predicted"/>
<evidence type="ECO:0000256" key="1">
    <source>
        <dbReference type="ARBA" id="ARBA00022679"/>
    </source>
</evidence>
<reference evidence="4 5" key="1">
    <citation type="journal article" date="2015" name="Genome Announc.">
        <title>Genome Assemblies of Three Soil-Associated Devosia species: D. insulae, D. limi, and D. soli.</title>
        <authorList>
            <person name="Hassan Y.I."/>
            <person name="Lepp D."/>
            <person name="Zhou T."/>
        </authorList>
    </citation>
    <scope>NUCLEOTIDE SEQUENCE [LARGE SCALE GENOMIC DNA]</scope>
    <source>
        <strain evidence="4 5">DS-56</strain>
    </source>
</reference>
<dbReference type="CDD" id="cd04301">
    <property type="entry name" value="NAT_SF"/>
    <property type="match status" value="1"/>
</dbReference>
<dbReference type="Gene3D" id="3.40.630.30">
    <property type="match status" value="1"/>
</dbReference>
<dbReference type="EMBL" id="LAJE02000167">
    <property type="protein sequence ID" value="OEO31201.1"/>
    <property type="molecule type" value="Genomic_DNA"/>
</dbReference>
<keyword evidence="1" id="KW-0808">Transferase</keyword>
<dbReference type="InterPro" id="IPR016181">
    <property type="entry name" value="Acyl_CoA_acyltransferase"/>
</dbReference>
<dbReference type="PANTHER" id="PTHR43877">
    <property type="entry name" value="AMINOALKYLPHOSPHONATE N-ACETYLTRANSFERASE-RELATED-RELATED"/>
    <property type="match status" value="1"/>
</dbReference>
<dbReference type="InterPro" id="IPR050832">
    <property type="entry name" value="Bact_Acetyltransf"/>
</dbReference>
<dbReference type="GO" id="GO:0016747">
    <property type="term" value="F:acyltransferase activity, transferring groups other than amino-acyl groups"/>
    <property type="evidence" value="ECO:0007669"/>
    <property type="project" value="InterPro"/>
</dbReference>
<keyword evidence="5" id="KW-1185">Reference proteome</keyword>
<feature type="domain" description="N-acetyltransferase" evidence="3">
    <location>
        <begin position="10"/>
        <end position="137"/>
    </location>
</feature>
<keyword evidence="2" id="KW-0012">Acyltransferase</keyword>
<comment type="caution">
    <text evidence="4">The sequence shown here is derived from an EMBL/GenBank/DDBJ whole genome shotgun (WGS) entry which is preliminary data.</text>
</comment>
<evidence type="ECO:0000259" key="3">
    <source>
        <dbReference type="PROSITE" id="PS51186"/>
    </source>
</evidence>
<dbReference type="Pfam" id="PF00583">
    <property type="entry name" value="Acetyltransf_1"/>
    <property type="match status" value="1"/>
</dbReference>
<accession>A0A1E5XRH2</accession>
<gene>
    <name evidence="4" type="ORF">VW23_017510</name>
</gene>
<dbReference type="PROSITE" id="PS51186">
    <property type="entry name" value="GNAT"/>
    <property type="match status" value="1"/>
</dbReference>
<evidence type="ECO:0000313" key="5">
    <source>
        <dbReference type="Proteomes" id="UP000095463"/>
    </source>
</evidence>
<organism evidence="4 5">
    <name type="scientific">Devosia insulae DS-56</name>
    <dbReference type="NCBI Taxonomy" id="1116389"/>
    <lineage>
        <taxon>Bacteria</taxon>
        <taxon>Pseudomonadati</taxon>
        <taxon>Pseudomonadota</taxon>
        <taxon>Alphaproteobacteria</taxon>
        <taxon>Hyphomicrobiales</taxon>
        <taxon>Devosiaceae</taxon>
        <taxon>Devosia</taxon>
    </lineage>
</organism>
<evidence type="ECO:0000313" key="4">
    <source>
        <dbReference type="EMBL" id="OEO31201.1"/>
    </source>
</evidence>
<dbReference type="AlphaFoldDB" id="A0A1E5XRH2"/>
<name>A0A1E5XRH2_9HYPH</name>
<dbReference type="Proteomes" id="UP000095463">
    <property type="component" value="Unassembled WGS sequence"/>
</dbReference>
<evidence type="ECO:0000256" key="2">
    <source>
        <dbReference type="ARBA" id="ARBA00023315"/>
    </source>
</evidence>